<dbReference type="Pfam" id="PF03876">
    <property type="entry name" value="SHS2_Rpb7-N"/>
    <property type="match status" value="1"/>
</dbReference>
<feature type="domain" description="RNA polymerase Rpb7-like N-terminal" evidence="6">
    <location>
        <begin position="9"/>
        <end position="63"/>
    </location>
</feature>
<proteinExistence type="inferred from homology"/>
<evidence type="ECO:0000259" key="7">
    <source>
        <dbReference type="Pfam" id="PF08292"/>
    </source>
</evidence>
<comment type="subcellular location">
    <subcellularLocation>
        <location evidence="1">Nucleus</location>
    </subcellularLocation>
</comment>
<comment type="caution">
    <text evidence="8">The sequence shown here is derived from an EMBL/GenBank/DDBJ whole genome shotgun (WGS) entry which is preliminary data.</text>
</comment>
<dbReference type="GO" id="GO:0005666">
    <property type="term" value="C:RNA polymerase III complex"/>
    <property type="evidence" value="ECO:0007669"/>
    <property type="project" value="TreeGrafter"/>
</dbReference>
<dbReference type="SUPFAM" id="SSF88798">
    <property type="entry name" value="N-terminal, heterodimerisation domain of RBP7 (RpoE)"/>
    <property type="match status" value="1"/>
</dbReference>
<dbReference type="EMBL" id="JALJOS010000006">
    <property type="protein sequence ID" value="KAK9837924.1"/>
    <property type="molecule type" value="Genomic_DNA"/>
</dbReference>
<dbReference type="PANTHER" id="PTHR12709">
    <property type="entry name" value="DNA-DIRECTED RNA POLYMERASE II, III"/>
    <property type="match status" value="1"/>
</dbReference>
<evidence type="ECO:0000256" key="5">
    <source>
        <dbReference type="ARBA" id="ARBA00023242"/>
    </source>
</evidence>
<dbReference type="InterPro" id="IPR012340">
    <property type="entry name" value="NA-bd_OB-fold"/>
</dbReference>
<dbReference type="AlphaFoldDB" id="A0AAW1RVY6"/>
<evidence type="ECO:0000256" key="2">
    <source>
        <dbReference type="ARBA" id="ARBA00009307"/>
    </source>
</evidence>
<organism evidence="8 9">
    <name type="scientific">Apatococcus lobatus</name>
    <dbReference type="NCBI Taxonomy" id="904363"/>
    <lineage>
        <taxon>Eukaryota</taxon>
        <taxon>Viridiplantae</taxon>
        <taxon>Chlorophyta</taxon>
        <taxon>core chlorophytes</taxon>
        <taxon>Trebouxiophyceae</taxon>
        <taxon>Chlorellales</taxon>
        <taxon>Chlorellaceae</taxon>
        <taxon>Apatococcus</taxon>
    </lineage>
</organism>
<dbReference type="GO" id="GO:0006384">
    <property type="term" value="P:transcription initiation at RNA polymerase III promoter"/>
    <property type="evidence" value="ECO:0007669"/>
    <property type="project" value="TreeGrafter"/>
</dbReference>
<dbReference type="Proteomes" id="UP001438707">
    <property type="component" value="Unassembled WGS sequence"/>
</dbReference>
<dbReference type="InterPro" id="IPR036898">
    <property type="entry name" value="RNA_pol_Rpb7-like_N_sf"/>
</dbReference>
<gene>
    <name evidence="8" type="ORF">WJX74_007888</name>
</gene>
<dbReference type="InterPro" id="IPR005576">
    <property type="entry name" value="Rpb7-like_N"/>
</dbReference>
<protein>
    <submittedName>
        <fullName evidence="8">Uncharacterized protein</fullName>
    </submittedName>
</protein>
<dbReference type="Gene3D" id="3.30.1490.120">
    <property type="entry name" value="RNA polymerase Rpb7-like, N-terminal domain"/>
    <property type="match status" value="1"/>
</dbReference>
<evidence type="ECO:0000259" key="6">
    <source>
        <dbReference type="Pfam" id="PF03876"/>
    </source>
</evidence>
<evidence type="ECO:0000256" key="1">
    <source>
        <dbReference type="ARBA" id="ARBA00004123"/>
    </source>
</evidence>
<reference evidence="8 9" key="1">
    <citation type="journal article" date="2024" name="Nat. Commun.">
        <title>Phylogenomics reveals the evolutionary origins of lichenization in chlorophyte algae.</title>
        <authorList>
            <person name="Puginier C."/>
            <person name="Libourel C."/>
            <person name="Otte J."/>
            <person name="Skaloud P."/>
            <person name="Haon M."/>
            <person name="Grisel S."/>
            <person name="Petersen M."/>
            <person name="Berrin J.G."/>
            <person name="Delaux P.M."/>
            <person name="Dal Grande F."/>
            <person name="Keller J."/>
        </authorList>
    </citation>
    <scope>NUCLEOTIDE SEQUENCE [LARGE SCALE GENOMIC DNA]</scope>
    <source>
        <strain evidence="8 9">SAG 2145</strain>
    </source>
</reference>
<evidence type="ECO:0000256" key="3">
    <source>
        <dbReference type="ARBA" id="ARBA00022478"/>
    </source>
</evidence>
<evidence type="ECO:0000256" key="4">
    <source>
        <dbReference type="ARBA" id="ARBA00023163"/>
    </source>
</evidence>
<dbReference type="Gene3D" id="2.40.50.140">
    <property type="entry name" value="Nucleic acid-binding proteins"/>
    <property type="match status" value="1"/>
</dbReference>
<keyword evidence="5" id="KW-0539">Nucleus</keyword>
<evidence type="ECO:0000313" key="8">
    <source>
        <dbReference type="EMBL" id="KAK9837924.1"/>
    </source>
</evidence>
<comment type="similarity">
    <text evidence="2">Belongs to the eukaryotic RPB7/RPC8 RNA polymerase subunit family.</text>
</comment>
<dbReference type="Pfam" id="PF08292">
    <property type="entry name" value="RNA_pol_Rbc25"/>
    <property type="match status" value="1"/>
</dbReference>
<sequence>MFLTSTLVDTVPVAAENLAKPTFKAVQEVLEELYLDRVIRDLGLGVAVYNVLDIKGGDVYPSDSSAYFTVTFDLVVFRPVSGEVLVGRLLKSDRSGLHVTLGFFSDIFIPDFNMMQPAFTRTRRISGSGSWKMVNSWIWIWMSPSAYVSLKSGSGRPLRLGR</sequence>
<dbReference type="PANTHER" id="PTHR12709:SF1">
    <property type="entry name" value="DNA-DIRECTED RNA POLYMERASE III SUBUNIT RPC8"/>
    <property type="match status" value="1"/>
</dbReference>
<dbReference type="InterPro" id="IPR013238">
    <property type="entry name" value="RNA_pol_III_Rbc25"/>
</dbReference>
<name>A0AAW1RVY6_9CHLO</name>
<keyword evidence="9" id="KW-1185">Reference proteome</keyword>
<keyword evidence="3" id="KW-0240">DNA-directed RNA polymerase</keyword>
<dbReference type="InterPro" id="IPR045113">
    <property type="entry name" value="Rpb7-like"/>
</dbReference>
<accession>A0AAW1RVY6</accession>
<evidence type="ECO:0000313" key="9">
    <source>
        <dbReference type="Proteomes" id="UP001438707"/>
    </source>
</evidence>
<feature type="domain" description="RNA polymerase III subunit Rpc25" evidence="7">
    <location>
        <begin position="83"/>
        <end position="118"/>
    </location>
</feature>
<keyword evidence="4" id="KW-0804">Transcription</keyword>